<evidence type="ECO:0000313" key="2">
    <source>
        <dbReference type="Proteomes" id="UP000663760"/>
    </source>
</evidence>
<gene>
    <name evidence="1" type="ORF">SI8410_04005253</name>
</gene>
<sequence>MRSRSPILGHLKRRLRVKEKMRKIKTRSMAFSCPRSSWRRDYLDCIKIIADQAPLGLRLTHNELPSIGQLEGRGLT</sequence>
<keyword evidence="2" id="KW-1185">Reference proteome</keyword>
<name>A0A7I8KAP8_SPIIN</name>
<dbReference type="Proteomes" id="UP000663760">
    <property type="component" value="Chromosome 4"/>
</dbReference>
<accession>A0A7I8KAP8</accession>
<protein>
    <submittedName>
        <fullName evidence="1">Uncharacterized protein</fullName>
    </submittedName>
</protein>
<proteinExistence type="predicted"/>
<dbReference type="AlphaFoldDB" id="A0A7I8KAP8"/>
<organism evidence="1 2">
    <name type="scientific">Spirodela intermedia</name>
    <name type="common">Intermediate duckweed</name>
    <dbReference type="NCBI Taxonomy" id="51605"/>
    <lineage>
        <taxon>Eukaryota</taxon>
        <taxon>Viridiplantae</taxon>
        <taxon>Streptophyta</taxon>
        <taxon>Embryophyta</taxon>
        <taxon>Tracheophyta</taxon>
        <taxon>Spermatophyta</taxon>
        <taxon>Magnoliopsida</taxon>
        <taxon>Liliopsida</taxon>
        <taxon>Araceae</taxon>
        <taxon>Lemnoideae</taxon>
        <taxon>Spirodela</taxon>
    </lineage>
</organism>
<dbReference type="EMBL" id="LR746267">
    <property type="protein sequence ID" value="CAA7394592.1"/>
    <property type="molecule type" value="Genomic_DNA"/>
</dbReference>
<evidence type="ECO:0000313" key="1">
    <source>
        <dbReference type="EMBL" id="CAA7394592.1"/>
    </source>
</evidence>
<reference evidence="1" key="1">
    <citation type="submission" date="2020-02" db="EMBL/GenBank/DDBJ databases">
        <authorList>
            <person name="Scholz U."/>
            <person name="Mascher M."/>
            <person name="Fiebig A."/>
        </authorList>
    </citation>
    <scope>NUCLEOTIDE SEQUENCE</scope>
</reference>